<comment type="caution">
    <text evidence="10">Lacks conserved residue(s) required for the propagation of feature annotation.</text>
</comment>
<sequence>MNIENIIYPVVSLGGLGLLFGAGLAYASQKFAVEVDPRVTAIRDVLPGANCGGCGVPGCDGFAKAVVEGTCPVDGCPVGGPDCAKAVAEIMGVVVDATERKVAKVICNGTTHKCKEKYEYQGVEDCVAASLLAGGSKTCDYGCVGLGTCVRACQFDAIEIADGRIARIIPEKCTACNKCIEACPKSVIDMVPFEQAVIISCNNKETGKVVRPKCSVACIACKMCVKACPFEAIDFKDNLAFINYEKCTNCYVCVQKCPTKAIEGRLREEDKEITLENKDAQDENKEN</sequence>
<evidence type="ECO:0000259" key="13">
    <source>
        <dbReference type="PROSITE" id="PS51656"/>
    </source>
</evidence>
<dbReference type="RefSeq" id="WP_207667909.1">
    <property type="nucleotide sequence ID" value="NZ_CP058648.1"/>
</dbReference>
<keyword evidence="6 10" id="KW-0249">Electron transport</keyword>
<keyword evidence="3 10" id="KW-0479">Metal-binding</keyword>
<keyword evidence="15" id="KW-1185">Reference proteome</keyword>
<evidence type="ECO:0000256" key="5">
    <source>
        <dbReference type="ARBA" id="ARBA00022967"/>
    </source>
</evidence>
<gene>
    <name evidence="10" type="primary">rnfB</name>
    <name evidence="14" type="ORF">EDD79_103434</name>
</gene>
<comment type="subcellular location">
    <subcellularLocation>
        <location evidence="10">Cell membrane</location>
    </subcellularLocation>
</comment>
<evidence type="ECO:0000256" key="8">
    <source>
        <dbReference type="ARBA" id="ARBA00023014"/>
    </source>
</evidence>
<keyword evidence="11" id="KW-1133">Transmembrane helix</keyword>
<dbReference type="EMBL" id="SLYC01000034">
    <property type="protein sequence ID" value="TCP99746.1"/>
    <property type="molecule type" value="Genomic_DNA"/>
</dbReference>
<dbReference type="Pfam" id="PF12838">
    <property type="entry name" value="Fer4_7"/>
    <property type="match status" value="1"/>
</dbReference>
<evidence type="ECO:0000313" key="15">
    <source>
        <dbReference type="Proteomes" id="UP000295504"/>
    </source>
</evidence>
<feature type="binding site" evidence="10">
    <location>
        <position position="143"/>
    </location>
    <ligand>
        <name>[4Fe-4S] cluster</name>
        <dbReference type="ChEBI" id="CHEBI:49883"/>
        <label>2</label>
    </ligand>
</feature>
<evidence type="ECO:0000256" key="6">
    <source>
        <dbReference type="ARBA" id="ARBA00022982"/>
    </source>
</evidence>
<keyword evidence="4 10" id="KW-0677">Repeat</keyword>
<feature type="region of interest" description="Hydrophobic" evidence="10">
    <location>
        <begin position="1"/>
        <end position="28"/>
    </location>
</feature>
<evidence type="ECO:0000256" key="3">
    <source>
        <dbReference type="ARBA" id="ARBA00022723"/>
    </source>
</evidence>
<dbReference type="GO" id="GO:0046872">
    <property type="term" value="F:metal ion binding"/>
    <property type="evidence" value="ECO:0007669"/>
    <property type="project" value="UniProtKB-KW"/>
</dbReference>
<keyword evidence="9 10" id="KW-0472">Membrane</keyword>
<comment type="similarity">
    <text evidence="10">Belongs to the 4Fe4S bacterial-type ferredoxin family. RnfB subfamily.</text>
</comment>
<keyword evidence="8 10" id="KW-0411">Iron-sulfur</keyword>
<dbReference type="InterPro" id="IPR050395">
    <property type="entry name" value="4Fe4S_Ferredoxin_RnfB"/>
</dbReference>
<feature type="transmembrane region" description="Helical" evidence="11">
    <location>
        <begin position="6"/>
        <end position="27"/>
    </location>
</feature>
<feature type="binding site" evidence="10">
    <location>
        <position position="139"/>
    </location>
    <ligand>
        <name>[4Fe-4S] cluster</name>
        <dbReference type="ChEBI" id="CHEBI:49883"/>
        <label>2</label>
    </ligand>
</feature>
<evidence type="ECO:0000256" key="7">
    <source>
        <dbReference type="ARBA" id="ARBA00023004"/>
    </source>
</evidence>
<keyword evidence="2 10" id="KW-0004">4Fe-4S</keyword>
<feature type="binding site" evidence="10">
    <location>
        <position position="176"/>
    </location>
    <ligand>
        <name>[4Fe-4S] cluster</name>
        <dbReference type="ChEBI" id="CHEBI:49883"/>
        <label>3</label>
    </ligand>
</feature>
<keyword evidence="10" id="KW-1003">Cell membrane</keyword>
<comment type="subunit">
    <text evidence="10">The complex is composed of six subunits: RnfA, RnfB, RnfC, RnfD, RnfE and RnfG.</text>
</comment>
<keyword evidence="5 10" id="KW-1278">Translocase</keyword>
<dbReference type="PROSITE" id="PS00198">
    <property type="entry name" value="4FE4S_FER_1"/>
    <property type="match status" value="1"/>
</dbReference>
<protein>
    <recommendedName>
        <fullName evidence="10">Ion-translocating oxidoreductase complex subunit B</fullName>
        <ecNumber evidence="10">7.-.-.-</ecNumber>
    </recommendedName>
    <alternativeName>
        <fullName evidence="10">Rnf electron transport complex subunit B</fullName>
    </alternativeName>
</protein>
<dbReference type="PROSITE" id="PS51379">
    <property type="entry name" value="4FE4S_FER_2"/>
    <property type="match status" value="4"/>
</dbReference>
<feature type="domain" description="4Fe-4S ferredoxin-type" evidence="12">
    <location>
        <begin position="207"/>
        <end position="237"/>
    </location>
</feature>
<evidence type="ECO:0000256" key="11">
    <source>
        <dbReference type="SAM" id="Phobius"/>
    </source>
</evidence>
<keyword evidence="11" id="KW-0812">Transmembrane</keyword>
<evidence type="ECO:0000256" key="10">
    <source>
        <dbReference type="HAMAP-Rule" id="MF_00463"/>
    </source>
</evidence>
<feature type="binding site" evidence="10">
    <location>
        <position position="54"/>
    </location>
    <ligand>
        <name>[4Fe-4S] cluster</name>
        <dbReference type="ChEBI" id="CHEBI:49883"/>
        <label>1</label>
    </ligand>
</feature>
<dbReference type="InterPro" id="IPR010207">
    <property type="entry name" value="Elect_transpt_cplx_RnfB/RsxB"/>
</dbReference>
<dbReference type="Gene3D" id="3.30.70.20">
    <property type="match status" value="2"/>
</dbReference>
<evidence type="ECO:0000256" key="4">
    <source>
        <dbReference type="ARBA" id="ARBA00022737"/>
    </source>
</evidence>
<dbReference type="EC" id="7.-.-.-" evidence="10"/>
<dbReference type="Pfam" id="PF04060">
    <property type="entry name" value="FeS"/>
    <property type="match status" value="1"/>
</dbReference>
<dbReference type="InterPro" id="IPR017900">
    <property type="entry name" value="4Fe4S_Fe_S_CS"/>
</dbReference>
<evidence type="ECO:0000256" key="2">
    <source>
        <dbReference type="ARBA" id="ARBA00022485"/>
    </source>
</evidence>
<feature type="binding site" evidence="10">
    <location>
        <position position="173"/>
    </location>
    <ligand>
        <name>[4Fe-4S] cluster</name>
        <dbReference type="ChEBI" id="CHEBI:49883"/>
        <label>3</label>
    </ligand>
</feature>
<dbReference type="HAMAP" id="MF_00463">
    <property type="entry name" value="RsxB_RnfB"/>
    <property type="match status" value="1"/>
</dbReference>
<accession>A0A4R2TCT2</accession>
<dbReference type="Proteomes" id="UP000295504">
    <property type="component" value="Unassembled WGS sequence"/>
</dbReference>
<dbReference type="Gene3D" id="1.10.15.40">
    <property type="entry name" value="Electron transport complex subunit B, putative Fe-S cluster"/>
    <property type="match status" value="1"/>
</dbReference>
<comment type="caution">
    <text evidence="14">The sequence shown here is derived from an EMBL/GenBank/DDBJ whole genome shotgun (WGS) entry which is preliminary data.</text>
</comment>
<evidence type="ECO:0000313" key="14">
    <source>
        <dbReference type="EMBL" id="TCP99746.1"/>
    </source>
</evidence>
<reference evidence="14 15" key="1">
    <citation type="submission" date="2019-03" db="EMBL/GenBank/DDBJ databases">
        <title>Genomic Encyclopedia of Type Strains, Phase IV (KMG-IV): sequencing the most valuable type-strain genomes for metagenomic binning, comparative biology and taxonomic classification.</title>
        <authorList>
            <person name="Goeker M."/>
        </authorList>
    </citation>
    <scope>NUCLEOTIDE SEQUENCE [LARGE SCALE GENOMIC DNA]</scope>
    <source>
        <strain evidence="14 15">DSM 100013</strain>
    </source>
</reference>
<dbReference type="PROSITE" id="PS51656">
    <property type="entry name" value="4FE4S"/>
    <property type="match status" value="1"/>
</dbReference>
<feature type="domain" description="4Fe-4S ferredoxin-type" evidence="12">
    <location>
        <begin position="238"/>
        <end position="267"/>
    </location>
</feature>
<feature type="binding site" evidence="10">
    <location>
        <position position="183"/>
    </location>
    <ligand>
        <name>[4Fe-4S] cluster</name>
        <dbReference type="ChEBI" id="CHEBI:49883"/>
        <label>2</label>
    </ligand>
</feature>
<dbReference type="GO" id="GO:0009055">
    <property type="term" value="F:electron transfer activity"/>
    <property type="evidence" value="ECO:0007669"/>
    <property type="project" value="InterPro"/>
</dbReference>
<evidence type="ECO:0000256" key="1">
    <source>
        <dbReference type="ARBA" id="ARBA00022448"/>
    </source>
</evidence>
<keyword evidence="7 10" id="KW-0408">Iron</keyword>
<dbReference type="AlphaFoldDB" id="A0A4R2TCT2"/>
<dbReference type="GO" id="GO:0022900">
    <property type="term" value="P:electron transport chain"/>
    <property type="evidence" value="ECO:0007669"/>
    <property type="project" value="UniProtKB-UniRule"/>
</dbReference>
<organism evidence="14 15">
    <name type="scientific">Serpentinicella alkaliphila</name>
    <dbReference type="NCBI Taxonomy" id="1734049"/>
    <lineage>
        <taxon>Bacteria</taxon>
        <taxon>Bacillati</taxon>
        <taxon>Bacillota</taxon>
        <taxon>Clostridia</taxon>
        <taxon>Peptostreptococcales</taxon>
        <taxon>Natronincolaceae</taxon>
        <taxon>Serpentinicella</taxon>
    </lineage>
</organism>
<dbReference type="Pfam" id="PF13187">
    <property type="entry name" value="Fer4_9"/>
    <property type="match status" value="1"/>
</dbReference>
<evidence type="ECO:0000259" key="12">
    <source>
        <dbReference type="PROSITE" id="PS51379"/>
    </source>
</evidence>
<feature type="binding site" evidence="10">
    <location>
        <position position="76"/>
    </location>
    <ligand>
        <name>[4Fe-4S] cluster</name>
        <dbReference type="ChEBI" id="CHEBI:49883"/>
        <label>1</label>
    </ligand>
</feature>
<feature type="binding site" evidence="10">
    <location>
        <position position="153"/>
    </location>
    <ligand>
        <name>[4Fe-4S] cluster</name>
        <dbReference type="ChEBI" id="CHEBI:49883"/>
        <label>3</label>
    </ligand>
</feature>
<dbReference type="CDD" id="cd10549">
    <property type="entry name" value="MtMvhB_like"/>
    <property type="match status" value="1"/>
</dbReference>
<dbReference type="GO" id="GO:0005886">
    <property type="term" value="C:plasma membrane"/>
    <property type="evidence" value="ECO:0007669"/>
    <property type="project" value="UniProtKB-SubCell"/>
</dbReference>
<evidence type="ECO:0000256" key="9">
    <source>
        <dbReference type="ARBA" id="ARBA00023136"/>
    </source>
</evidence>
<feature type="binding site" evidence="10">
    <location>
        <position position="59"/>
    </location>
    <ligand>
        <name>[4Fe-4S] cluster</name>
        <dbReference type="ChEBI" id="CHEBI:49883"/>
        <label>1</label>
    </ligand>
</feature>
<keyword evidence="1 10" id="KW-0813">Transport</keyword>
<feature type="domain" description="4Fe-4S" evidence="13">
    <location>
        <begin position="34"/>
        <end position="93"/>
    </location>
</feature>
<dbReference type="InterPro" id="IPR007202">
    <property type="entry name" value="4Fe-4S_dom"/>
</dbReference>
<dbReference type="NCBIfam" id="TIGR01944">
    <property type="entry name" value="rnfB"/>
    <property type="match status" value="1"/>
</dbReference>
<dbReference type="SUPFAM" id="SSF54862">
    <property type="entry name" value="4Fe-4S ferredoxins"/>
    <property type="match status" value="1"/>
</dbReference>
<name>A0A4R2TCT2_9FIRM</name>
<comment type="function">
    <text evidence="10">Part of a membrane-bound complex that couples electron transfer with translocation of ions across the membrane.</text>
</comment>
<feature type="binding site" evidence="10">
    <location>
        <position position="179"/>
    </location>
    <ligand>
        <name>[4Fe-4S] cluster</name>
        <dbReference type="ChEBI" id="CHEBI:49883"/>
        <label>3</label>
    </ligand>
</feature>
<dbReference type="PANTHER" id="PTHR43560:SF1">
    <property type="entry name" value="ION-TRANSLOCATING OXIDOREDUCTASE COMPLEX SUBUNIT B"/>
    <property type="match status" value="1"/>
</dbReference>
<comment type="cofactor">
    <cofactor evidence="10">
        <name>[4Fe-4S] cluster</name>
        <dbReference type="ChEBI" id="CHEBI:49883"/>
    </cofactor>
    <text evidence="10">Binds 3 [4Fe-4S] clusters.</text>
</comment>
<dbReference type="GO" id="GO:0051539">
    <property type="term" value="F:4 iron, 4 sulfur cluster binding"/>
    <property type="evidence" value="ECO:0007669"/>
    <property type="project" value="UniProtKB-UniRule"/>
</dbReference>
<proteinExistence type="inferred from homology"/>
<feature type="domain" description="4Fe-4S ferredoxin-type" evidence="12">
    <location>
        <begin position="164"/>
        <end position="193"/>
    </location>
</feature>
<dbReference type="PANTHER" id="PTHR43560">
    <property type="entry name" value="ION-TRANSLOCATING OXIDOREDUCTASE COMPLEX SUBUNIT B"/>
    <property type="match status" value="1"/>
</dbReference>
<feature type="binding site" evidence="10">
    <location>
        <position position="51"/>
    </location>
    <ligand>
        <name>[4Fe-4S] cluster</name>
        <dbReference type="ChEBI" id="CHEBI:49883"/>
        <label>1</label>
    </ligand>
</feature>
<feature type="domain" description="4Fe-4S ferredoxin-type" evidence="12">
    <location>
        <begin position="135"/>
        <end position="163"/>
    </location>
</feature>
<feature type="binding site" evidence="10">
    <location>
        <position position="149"/>
    </location>
    <ligand>
        <name>[4Fe-4S] cluster</name>
        <dbReference type="ChEBI" id="CHEBI:49883"/>
        <label>2</label>
    </ligand>
</feature>
<dbReference type="InterPro" id="IPR017896">
    <property type="entry name" value="4Fe4S_Fe-S-bd"/>
</dbReference>